<dbReference type="InterPro" id="IPR011051">
    <property type="entry name" value="RmlC_Cupin_sf"/>
</dbReference>
<evidence type="ECO:0000313" key="4">
    <source>
        <dbReference type="Proteomes" id="UP001597231"/>
    </source>
</evidence>
<dbReference type="Proteomes" id="UP001597231">
    <property type="component" value="Unassembled WGS sequence"/>
</dbReference>
<keyword evidence="1" id="KW-0238">DNA-binding</keyword>
<gene>
    <name evidence="3" type="ORF">ACFQ38_07970</name>
</gene>
<dbReference type="RefSeq" id="WP_336825216.1">
    <property type="nucleotide sequence ID" value="NZ_JBHTLT010000038.1"/>
</dbReference>
<dbReference type="Pfam" id="PF01381">
    <property type="entry name" value="HTH_3"/>
    <property type="match status" value="1"/>
</dbReference>
<organism evidence="3 4">
    <name type="scientific">Sporosarcina contaminans</name>
    <dbReference type="NCBI Taxonomy" id="633403"/>
    <lineage>
        <taxon>Bacteria</taxon>
        <taxon>Bacillati</taxon>
        <taxon>Bacillota</taxon>
        <taxon>Bacilli</taxon>
        <taxon>Bacillales</taxon>
        <taxon>Caryophanaceae</taxon>
        <taxon>Sporosarcina</taxon>
    </lineage>
</organism>
<evidence type="ECO:0000256" key="1">
    <source>
        <dbReference type="ARBA" id="ARBA00023125"/>
    </source>
</evidence>
<comment type="caution">
    <text evidence="3">The sequence shown here is derived from an EMBL/GenBank/DDBJ whole genome shotgun (WGS) entry which is preliminary data.</text>
</comment>
<dbReference type="InterPro" id="IPR013096">
    <property type="entry name" value="Cupin_2"/>
</dbReference>
<feature type="domain" description="HTH cro/C1-type" evidence="2">
    <location>
        <begin position="8"/>
        <end position="62"/>
    </location>
</feature>
<sequence>MEDIHQKIHKLRKERNLTLKELSEMTNLSAGFLSLIERGSTSLAITSLKKIADAFGVDITYFFESPKMDRKFHITKNEQKKFWIHSVDNGFIKLSGHFQSRSLESLIVTLRPNQQKEYDDSHPGEEFYYVLNGTVRFTVDNEIYDVAQGESIHFPSKLPHDYENPTDEEAVLLCVMTPLLF</sequence>
<dbReference type="PANTHER" id="PTHR46797">
    <property type="entry name" value="HTH-TYPE TRANSCRIPTIONAL REGULATOR"/>
    <property type="match status" value="1"/>
</dbReference>
<dbReference type="Pfam" id="PF07883">
    <property type="entry name" value="Cupin_2"/>
    <property type="match status" value="1"/>
</dbReference>
<reference evidence="4" key="1">
    <citation type="journal article" date="2019" name="Int. J. Syst. Evol. Microbiol.">
        <title>The Global Catalogue of Microorganisms (GCM) 10K type strain sequencing project: providing services to taxonomists for standard genome sequencing and annotation.</title>
        <authorList>
            <consortium name="The Broad Institute Genomics Platform"/>
            <consortium name="The Broad Institute Genome Sequencing Center for Infectious Disease"/>
            <person name="Wu L."/>
            <person name="Ma J."/>
        </authorList>
    </citation>
    <scope>NUCLEOTIDE SEQUENCE [LARGE SCALE GENOMIC DNA]</scope>
    <source>
        <strain evidence="4">CCUG 53915</strain>
    </source>
</reference>
<dbReference type="InterPro" id="IPR001387">
    <property type="entry name" value="Cro/C1-type_HTH"/>
</dbReference>
<dbReference type="SUPFAM" id="SSF51182">
    <property type="entry name" value="RmlC-like cupins"/>
    <property type="match status" value="1"/>
</dbReference>
<dbReference type="PANTHER" id="PTHR46797:SF25">
    <property type="entry name" value="TRANSCRIPTIONAL REGULATOR"/>
    <property type="match status" value="1"/>
</dbReference>
<proteinExistence type="predicted"/>
<evidence type="ECO:0000313" key="3">
    <source>
        <dbReference type="EMBL" id="MFD1205038.1"/>
    </source>
</evidence>
<protein>
    <submittedName>
        <fullName evidence="3">Helix-turn-helix domain-containing protein</fullName>
    </submittedName>
</protein>
<dbReference type="SMART" id="SM00530">
    <property type="entry name" value="HTH_XRE"/>
    <property type="match status" value="1"/>
</dbReference>
<evidence type="ECO:0000259" key="2">
    <source>
        <dbReference type="PROSITE" id="PS50943"/>
    </source>
</evidence>
<dbReference type="InterPro" id="IPR050807">
    <property type="entry name" value="TransReg_Diox_bact_type"/>
</dbReference>
<dbReference type="PROSITE" id="PS50943">
    <property type="entry name" value="HTH_CROC1"/>
    <property type="match status" value="1"/>
</dbReference>
<dbReference type="InterPro" id="IPR010982">
    <property type="entry name" value="Lambda_DNA-bd_dom_sf"/>
</dbReference>
<dbReference type="Gene3D" id="1.10.260.40">
    <property type="entry name" value="lambda repressor-like DNA-binding domains"/>
    <property type="match status" value="1"/>
</dbReference>
<dbReference type="InterPro" id="IPR014710">
    <property type="entry name" value="RmlC-like_jellyroll"/>
</dbReference>
<name>A0ABW3U023_9BACL</name>
<dbReference type="CDD" id="cd02209">
    <property type="entry name" value="cupin_XRE_C"/>
    <property type="match status" value="1"/>
</dbReference>
<dbReference type="EMBL" id="JBHTLT010000038">
    <property type="protein sequence ID" value="MFD1205038.1"/>
    <property type="molecule type" value="Genomic_DNA"/>
</dbReference>
<accession>A0ABW3U023</accession>
<dbReference type="Gene3D" id="2.60.120.10">
    <property type="entry name" value="Jelly Rolls"/>
    <property type="match status" value="1"/>
</dbReference>
<keyword evidence="4" id="KW-1185">Reference proteome</keyword>
<dbReference type="SUPFAM" id="SSF47413">
    <property type="entry name" value="lambda repressor-like DNA-binding domains"/>
    <property type="match status" value="1"/>
</dbReference>
<dbReference type="CDD" id="cd00093">
    <property type="entry name" value="HTH_XRE"/>
    <property type="match status" value="1"/>
</dbReference>